<proteinExistence type="predicted"/>
<gene>
    <name evidence="2" type="ORF">GCM10010238_25070</name>
</gene>
<dbReference type="Pfam" id="PF13302">
    <property type="entry name" value="Acetyltransf_3"/>
    <property type="match status" value="1"/>
</dbReference>
<evidence type="ECO:0000259" key="1">
    <source>
        <dbReference type="PROSITE" id="PS51186"/>
    </source>
</evidence>
<name>A0A918GGN8_STRGD</name>
<dbReference type="InterPro" id="IPR016181">
    <property type="entry name" value="Acyl_CoA_acyltransferase"/>
</dbReference>
<protein>
    <submittedName>
        <fullName evidence="2">Acetyltransferase</fullName>
    </submittedName>
</protein>
<comment type="caution">
    <text evidence="2">The sequence shown here is derived from an EMBL/GenBank/DDBJ whole genome shotgun (WGS) entry which is preliminary data.</text>
</comment>
<dbReference type="SUPFAM" id="SSF55729">
    <property type="entry name" value="Acyl-CoA N-acyltransferases (Nat)"/>
    <property type="match status" value="1"/>
</dbReference>
<organism evidence="2 3">
    <name type="scientific">Streptomyces griseoviridis</name>
    <dbReference type="NCBI Taxonomy" id="45398"/>
    <lineage>
        <taxon>Bacteria</taxon>
        <taxon>Bacillati</taxon>
        <taxon>Actinomycetota</taxon>
        <taxon>Actinomycetes</taxon>
        <taxon>Kitasatosporales</taxon>
        <taxon>Streptomycetaceae</taxon>
        <taxon>Streptomyces</taxon>
    </lineage>
</organism>
<dbReference type="EMBL" id="BMSL01000005">
    <property type="protein sequence ID" value="GGS34722.1"/>
    <property type="molecule type" value="Genomic_DNA"/>
</dbReference>
<feature type="domain" description="N-acetyltransferase" evidence="1">
    <location>
        <begin position="28"/>
        <end position="193"/>
    </location>
</feature>
<evidence type="ECO:0000313" key="2">
    <source>
        <dbReference type="EMBL" id="GGS34722.1"/>
    </source>
</evidence>
<dbReference type="Gene3D" id="3.40.630.30">
    <property type="match status" value="1"/>
</dbReference>
<reference evidence="2" key="2">
    <citation type="submission" date="2020-09" db="EMBL/GenBank/DDBJ databases">
        <authorList>
            <person name="Sun Q."/>
            <person name="Ohkuma M."/>
        </authorList>
    </citation>
    <scope>NUCLEOTIDE SEQUENCE</scope>
    <source>
        <strain evidence="2">JCM 4234</strain>
    </source>
</reference>
<dbReference type="InterPro" id="IPR000182">
    <property type="entry name" value="GNAT_dom"/>
</dbReference>
<dbReference type="PANTHER" id="PTHR43441">
    <property type="entry name" value="RIBOSOMAL-PROTEIN-SERINE ACETYLTRANSFERASE"/>
    <property type="match status" value="1"/>
</dbReference>
<dbReference type="PANTHER" id="PTHR43441:SF10">
    <property type="entry name" value="ACETYLTRANSFERASE"/>
    <property type="match status" value="1"/>
</dbReference>
<evidence type="ECO:0000313" key="3">
    <source>
        <dbReference type="Proteomes" id="UP000653493"/>
    </source>
</evidence>
<reference evidence="2" key="1">
    <citation type="journal article" date="2014" name="Int. J. Syst. Evol. Microbiol.">
        <title>Complete genome sequence of Corynebacterium casei LMG S-19264T (=DSM 44701T), isolated from a smear-ripened cheese.</title>
        <authorList>
            <consortium name="US DOE Joint Genome Institute (JGI-PGF)"/>
            <person name="Walter F."/>
            <person name="Albersmeier A."/>
            <person name="Kalinowski J."/>
            <person name="Ruckert C."/>
        </authorList>
    </citation>
    <scope>NUCLEOTIDE SEQUENCE</scope>
    <source>
        <strain evidence="2">JCM 4234</strain>
    </source>
</reference>
<dbReference type="InterPro" id="IPR051908">
    <property type="entry name" value="Ribosomal_N-acetyltransferase"/>
</dbReference>
<dbReference type="PROSITE" id="PS51186">
    <property type="entry name" value="GNAT"/>
    <property type="match status" value="1"/>
</dbReference>
<dbReference type="Proteomes" id="UP000653493">
    <property type="component" value="Unassembled WGS sequence"/>
</dbReference>
<dbReference type="GO" id="GO:0005737">
    <property type="term" value="C:cytoplasm"/>
    <property type="evidence" value="ECO:0007669"/>
    <property type="project" value="TreeGrafter"/>
</dbReference>
<accession>A0A918GGN8</accession>
<sequence length="202" mass="22010">MPYLTRPVLAAGTLCRTVQPTLATGDGLSLRPWREEDAPAVFDAFQDPVMRQWHLRAADSVDEVRGWIAEWQRGWAGERNAQWAVVDAAGGRLLGRVALREIVLADGVAEVAYWTVAAARRQGVAARAATALARWALDEVGFHRLELSHAVANVASCRVAERAGFAAEGIKRGALLHADGWHDMHLHARLRGDGDRARPGGQ</sequence>
<keyword evidence="3" id="KW-1185">Reference proteome</keyword>
<dbReference type="GO" id="GO:1990189">
    <property type="term" value="F:protein N-terminal-serine acetyltransferase activity"/>
    <property type="evidence" value="ECO:0007669"/>
    <property type="project" value="TreeGrafter"/>
</dbReference>
<dbReference type="AlphaFoldDB" id="A0A918GGN8"/>
<dbReference type="GO" id="GO:0008999">
    <property type="term" value="F:protein-N-terminal-alanine acetyltransferase activity"/>
    <property type="evidence" value="ECO:0007669"/>
    <property type="project" value="TreeGrafter"/>
</dbReference>